<comment type="caution">
    <text evidence="2">The sequence shown here is derived from an EMBL/GenBank/DDBJ whole genome shotgun (WGS) entry which is preliminary data.</text>
</comment>
<feature type="chain" id="PRO_5045670713" evidence="1">
    <location>
        <begin position="30"/>
        <end position="193"/>
    </location>
</feature>
<dbReference type="RefSeq" id="WP_284187189.1">
    <property type="nucleotide sequence ID" value="NZ_BSPX01000013.1"/>
</dbReference>
<proteinExistence type="predicted"/>
<evidence type="ECO:0000313" key="2">
    <source>
        <dbReference type="EMBL" id="GLT21798.1"/>
    </source>
</evidence>
<dbReference type="EMBL" id="BSPX01000013">
    <property type="protein sequence ID" value="GLT21798.1"/>
    <property type="molecule type" value="Genomic_DNA"/>
</dbReference>
<keyword evidence="3" id="KW-1185">Reference proteome</keyword>
<protein>
    <submittedName>
        <fullName evidence="2">Uncharacterized protein</fullName>
    </submittedName>
</protein>
<keyword evidence="1" id="KW-0732">Signal</keyword>
<dbReference type="Proteomes" id="UP001157167">
    <property type="component" value="Unassembled WGS sequence"/>
</dbReference>
<gene>
    <name evidence="2" type="ORF">GCM10007933_12520</name>
</gene>
<sequence length="193" mass="20161">MTRFRLDRPASALLATLLLGLVASDPADARRVGGGRSSGMSRSTSITEAPLRPVAVRSTTIQGASAQAVPATATHLPIQEIGRESALLIRRANLEARQQERLEAANRRIGGGEAAVPVNGAADALAPVASLPVQVPTAALPTVRTLRNAESGFNHFTALPVVASACEIKPVMRDDDYIACGANPPESPMGNRR</sequence>
<name>A0ABQ6F8A2_9RHOO</name>
<feature type="signal peptide" evidence="1">
    <location>
        <begin position="1"/>
        <end position="29"/>
    </location>
</feature>
<evidence type="ECO:0000313" key="3">
    <source>
        <dbReference type="Proteomes" id="UP001157167"/>
    </source>
</evidence>
<reference evidence="3" key="1">
    <citation type="journal article" date="2019" name="Int. J. Syst. Evol. Microbiol.">
        <title>The Global Catalogue of Microorganisms (GCM) 10K type strain sequencing project: providing services to taxonomists for standard genome sequencing and annotation.</title>
        <authorList>
            <consortium name="The Broad Institute Genomics Platform"/>
            <consortium name="The Broad Institute Genome Sequencing Center for Infectious Disease"/>
            <person name="Wu L."/>
            <person name="Ma J."/>
        </authorList>
    </citation>
    <scope>NUCLEOTIDE SEQUENCE [LARGE SCALE GENOMIC DNA]</scope>
    <source>
        <strain evidence="3">NBRC 102407</strain>
    </source>
</reference>
<evidence type="ECO:0000256" key="1">
    <source>
        <dbReference type="SAM" id="SignalP"/>
    </source>
</evidence>
<organism evidence="2 3">
    <name type="scientific">Zoogloea oryzae</name>
    <dbReference type="NCBI Taxonomy" id="310767"/>
    <lineage>
        <taxon>Bacteria</taxon>
        <taxon>Pseudomonadati</taxon>
        <taxon>Pseudomonadota</taxon>
        <taxon>Betaproteobacteria</taxon>
        <taxon>Rhodocyclales</taxon>
        <taxon>Zoogloeaceae</taxon>
        <taxon>Zoogloea</taxon>
    </lineage>
</organism>
<accession>A0ABQ6F8A2</accession>